<comment type="caution">
    <text evidence="1">The sequence shown here is derived from an EMBL/GenBank/DDBJ whole genome shotgun (WGS) entry which is preliminary data.</text>
</comment>
<keyword evidence="2" id="KW-1185">Reference proteome</keyword>
<dbReference type="Proteomes" id="UP001579974">
    <property type="component" value="Unassembled WGS sequence"/>
</dbReference>
<name>A0ABV5AJE6_9BACL</name>
<dbReference type="InterPro" id="IPR025916">
    <property type="entry name" value="YdjO"/>
</dbReference>
<gene>
    <name evidence="1" type="ORF">KKP3000_001601</name>
</gene>
<evidence type="ECO:0000313" key="2">
    <source>
        <dbReference type="Proteomes" id="UP001579974"/>
    </source>
</evidence>
<proteinExistence type="predicted"/>
<dbReference type="RefSeq" id="WP_275473336.1">
    <property type="nucleotide sequence ID" value="NZ_CP162940.1"/>
</dbReference>
<accession>A0ABV5AJE6</accession>
<organism evidence="1 2">
    <name type="scientific">Alicyclobacillus fastidiosus</name>
    <dbReference type="NCBI Taxonomy" id="392011"/>
    <lineage>
        <taxon>Bacteria</taxon>
        <taxon>Bacillati</taxon>
        <taxon>Bacillota</taxon>
        <taxon>Bacilli</taxon>
        <taxon>Bacillales</taxon>
        <taxon>Alicyclobacillaceae</taxon>
        <taxon>Alicyclobacillus</taxon>
    </lineage>
</organism>
<evidence type="ECO:0000313" key="1">
    <source>
        <dbReference type="EMBL" id="MFB5192401.1"/>
    </source>
</evidence>
<dbReference type="Pfam" id="PF14169">
    <property type="entry name" value="YdjO"/>
    <property type="match status" value="1"/>
</dbReference>
<dbReference type="EMBL" id="JBDXSU010000021">
    <property type="protein sequence ID" value="MFB5192401.1"/>
    <property type="molecule type" value="Genomic_DNA"/>
</dbReference>
<sequence length="58" mass="7005">MYFNNRRPTTEPVYADTVIWQCSECNCWSRKEFVSDDKPKCPMCNSKMHEETKKIRIE</sequence>
<protein>
    <submittedName>
        <fullName evidence="1">Cold-inducible protein YdjO-related protein</fullName>
    </submittedName>
</protein>
<reference evidence="1 2" key="1">
    <citation type="journal article" date="2024" name="Int. J. Mol. Sci.">
        <title>Exploration of Alicyclobacillus spp. Genome in Search of Antibiotic Resistance.</title>
        <authorList>
            <person name="Bucka-Kolendo J."/>
            <person name="Kiousi D.E."/>
            <person name="Dekowska A."/>
            <person name="Mikolajczuk-Szczyrba A."/>
            <person name="Karadedos D.M."/>
            <person name="Michael P."/>
            <person name="Galanis A."/>
            <person name="Sokolowska B."/>
        </authorList>
    </citation>
    <scope>NUCLEOTIDE SEQUENCE [LARGE SCALE GENOMIC DNA]</scope>
    <source>
        <strain evidence="1 2">KKP 3000</strain>
    </source>
</reference>